<name>A0ABR3F587_9AGAR</name>
<gene>
    <name evidence="1" type="ORF">V5O48_011576</name>
</gene>
<sequence length="146" mass="15944">MLTMNVVLSDTLVAHHPDTPNCLAQIITRQQSDDLLGVVNAPSPLPSHKTILWQLVGPPTQATSGVDLSRIAFWIDVKGFNPSAAATLEDDLQAVQGAQYTTMVILVGFRHPLHQGTVSALMARLQVRYRAHCIECYGVHDALEHV</sequence>
<comment type="caution">
    <text evidence="1">The sequence shown here is derived from an EMBL/GenBank/DDBJ whole genome shotgun (WGS) entry which is preliminary data.</text>
</comment>
<dbReference type="Proteomes" id="UP001465976">
    <property type="component" value="Unassembled WGS sequence"/>
</dbReference>
<proteinExistence type="predicted"/>
<protein>
    <submittedName>
        <fullName evidence="1">Uncharacterized protein</fullName>
    </submittedName>
</protein>
<evidence type="ECO:0000313" key="2">
    <source>
        <dbReference type="Proteomes" id="UP001465976"/>
    </source>
</evidence>
<evidence type="ECO:0000313" key="1">
    <source>
        <dbReference type="EMBL" id="KAL0570386.1"/>
    </source>
</evidence>
<reference evidence="1 2" key="1">
    <citation type="submission" date="2024-02" db="EMBL/GenBank/DDBJ databases">
        <title>A draft genome for the cacao thread blight pathogen Marasmius crinis-equi.</title>
        <authorList>
            <person name="Cohen S.P."/>
            <person name="Baruah I.K."/>
            <person name="Amoako-Attah I."/>
            <person name="Bukari Y."/>
            <person name="Meinhardt L.W."/>
            <person name="Bailey B.A."/>
        </authorList>
    </citation>
    <scope>NUCLEOTIDE SEQUENCE [LARGE SCALE GENOMIC DNA]</scope>
    <source>
        <strain evidence="1 2">GH-76</strain>
    </source>
</reference>
<organism evidence="1 2">
    <name type="scientific">Marasmius crinis-equi</name>
    <dbReference type="NCBI Taxonomy" id="585013"/>
    <lineage>
        <taxon>Eukaryota</taxon>
        <taxon>Fungi</taxon>
        <taxon>Dikarya</taxon>
        <taxon>Basidiomycota</taxon>
        <taxon>Agaricomycotina</taxon>
        <taxon>Agaricomycetes</taxon>
        <taxon>Agaricomycetidae</taxon>
        <taxon>Agaricales</taxon>
        <taxon>Marasmiineae</taxon>
        <taxon>Marasmiaceae</taxon>
        <taxon>Marasmius</taxon>
    </lineage>
</organism>
<keyword evidence="2" id="KW-1185">Reference proteome</keyword>
<accession>A0ABR3F587</accession>
<dbReference type="EMBL" id="JBAHYK010000944">
    <property type="protein sequence ID" value="KAL0570386.1"/>
    <property type="molecule type" value="Genomic_DNA"/>
</dbReference>